<dbReference type="AlphaFoldDB" id="A0A1D8A3R3"/>
<dbReference type="KEGG" id="nre:BES08_08330"/>
<sequence>MSGRLAACFGVASGKLYAHFRLSCMQWGLRQAQPERELENCFENLSELIEQEQETRSQIRSG</sequence>
<keyword evidence="2" id="KW-1185">Reference proteome</keyword>
<reference evidence="2" key="1">
    <citation type="journal article" date="2017" name="J. Biotechnol.">
        <title>Complete genome sequence of Novosphingobium resinovorum SA1, a versatile xenobiotic-degrading bacterium capable of utilizing sulfanilic acid.</title>
        <authorList>
            <person name="Hegedus B."/>
            <person name="Kos P.B."/>
            <person name="Balint B."/>
            <person name="Maroti G."/>
            <person name="Gan H.M."/>
            <person name="Perei K."/>
            <person name="Rakhely G."/>
        </authorList>
    </citation>
    <scope>NUCLEOTIDE SEQUENCE [LARGE SCALE GENOMIC DNA]</scope>
    <source>
        <strain evidence="2">SA1</strain>
    </source>
</reference>
<organism evidence="1 2">
    <name type="scientific">Novosphingobium resinovorum</name>
    <dbReference type="NCBI Taxonomy" id="158500"/>
    <lineage>
        <taxon>Bacteria</taxon>
        <taxon>Pseudomonadati</taxon>
        <taxon>Pseudomonadota</taxon>
        <taxon>Alphaproteobacteria</taxon>
        <taxon>Sphingomonadales</taxon>
        <taxon>Sphingomonadaceae</taxon>
        <taxon>Novosphingobium</taxon>
    </lineage>
</organism>
<proteinExistence type="predicted"/>
<accession>A0A1D8A3R3</accession>
<gene>
    <name evidence="1" type="ORF">BES08_08330</name>
</gene>
<protein>
    <submittedName>
        <fullName evidence="1">Uncharacterized protein</fullName>
    </submittedName>
</protein>
<evidence type="ECO:0000313" key="2">
    <source>
        <dbReference type="Proteomes" id="UP000094626"/>
    </source>
</evidence>
<name>A0A1D8A3R3_9SPHN</name>
<dbReference type="Proteomes" id="UP000094626">
    <property type="component" value="Chromosome"/>
</dbReference>
<dbReference type="EMBL" id="CP017075">
    <property type="protein sequence ID" value="AOR76751.1"/>
    <property type="molecule type" value="Genomic_DNA"/>
</dbReference>
<evidence type="ECO:0000313" key="1">
    <source>
        <dbReference type="EMBL" id="AOR76751.1"/>
    </source>
</evidence>